<proteinExistence type="predicted"/>
<organism evidence="1">
    <name type="scientific">Cacopsylla melanoneura</name>
    <dbReference type="NCBI Taxonomy" id="428564"/>
    <lineage>
        <taxon>Eukaryota</taxon>
        <taxon>Metazoa</taxon>
        <taxon>Ecdysozoa</taxon>
        <taxon>Arthropoda</taxon>
        <taxon>Hexapoda</taxon>
        <taxon>Insecta</taxon>
        <taxon>Pterygota</taxon>
        <taxon>Neoptera</taxon>
        <taxon>Paraneoptera</taxon>
        <taxon>Hemiptera</taxon>
        <taxon>Sternorrhyncha</taxon>
        <taxon>Psylloidea</taxon>
        <taxon>Psyllidae</taxon>
        <taxon>Psyllinae</taxon>
        <taxon>Cacopsylla</taxon>
    </lineage>
</organism>
<protein>
    <submittedName>
        <fullName evidence="1">Uncharacterized protein</fullName>
    </submittedName>
</protein>
<evidence type="ECO:0000313" key="1">
    <source>
        <dbReference type="EMBL" id="CAG6759721.1"/>
    </source>
</evidence>
<name>A0A8D9A6J2_9HEMI</name>
<sequence>MVNQVLWLRVSSYPKILKYVCIKCILILHHAIAVHNLQFGPLYYKRRTFYYFIKNIQIILKKTFIYKKNVPEYFSSHKRCAKGYEIYLIKKCVHCLRCRYEYNH</sequence>
<dbReference type="AlphaFoldDB" id="A0A8D9A6J2"/>
<dbReference type="EMBL" id="HBUF01553567">
    <property type="protein sequence ID" value="CAG6759721.1"/>
    <property type="molecule type" value="Transcribed_RNA"/>
</dbReference>
<reference evidence="1" key="1">
    <citation type="submission" date="2021-05" db="EMBL/GenBank/DDBJ databases">
        <authorList>
            <person name="Alioto T."/>
            <person name="Alioto T."/>
            <person name="Gomez Garrido J."/>
        </authorList>
    </citation>
    <scope>NUCLEOTIDE SEQUENCE</scope>
</reference>
<accession>A0A8D9A6J2</accession>